<dbReference type="AlphaFoldDB" id="A0A484U5V4"/>
<gene>
    <name evidence="1" type="ORF">RAN3_3109</name>
</gene>
<name>A0A484U5V4_9ZZZZ</name>
<evidence type="ECO:0000313" key="1">
    <source>
        <dbReference type="EMBL" id="VFR82183.1"/>
    </source>
</evidence>
<accession>A0A484U5V4</accession>
<protein>
    <submittedName>
        <fullName evidence="1">Uncharacterized protein</fullName>
    </submittedName>
</protein>
<organism evidence="1">
    <name type="scientific">plant metagenome</name>
    <dbReference type="NCBI Taxonomy" id="1297885"/>
    <lineage>
        <taxon>unclassified sequences</taxon>
        <taxon>metagenomes</taxon>
        <taxon>organismal metagenomes</taxon>
    </lineage>
</organism>
<reference evidence="1" key="1">
    <citation type="submission" date="2019-03" db="EMBL/GenBank/DDBJ databases">
        <authorList>
            <person name="Danneels B."/>
        </authorList>
    </citation>
    <scope>NUCLEOTIDE SEQUENCE</scope>
</reference>
<dbReference type="EMBL" id="CAADIO010000005">
    <property type="protein sequence ID" value="VFR82183.1"/>
    <property type="molecule type" value="Genomic_DNA"/>
</dbReference>
<sequence>MLLRQLPRLDGDARGIDFASSDADAMVAVAEAAEGVVLRAHAGLESLGTLLASLEGDASRLSASAALAGIGDLIAELSALATACVELAADCRYETADYCPTPQAGGIDP</sequence>
<proteinExistence type="predicted"/>